<gene>
    <name evidence="9" type="ORF">CR155_05075</name>
</gene>
<organism evidence="9 10">
    <name type="scientific">Pollutimonas nitritireducens</name>
    <dbReference type="NCBI Taxonomy" id="2045209"/>
    <lineage>
        <taxon>Bacteria</taxon>
        <taxon>Pseudomonadati</taxon>
        <taxon>Pseudomonadota</taxon>
        <taxon>Betaproteobacteria</taxon>
        <taxon>Burkholderiales</taxon>
        <taxon>Alcaligenaceae</taxon>
        <taxon>Pollutimonas</taxon>
    </lineage>
</organism>
<keyword evidence="4 8" id="KW-0378">Hydrolase</keyword>
<dbReference type="GO" id="GO:0006508">
    <property type="term" value="P:proteolysis"/>
    <property type="evidence" value="ECO:0007669"/>
    <property type="project" value="UniProtKB-KW"/>
</dbReference>
<dbReference type="InterPro" id="IPR036590">
    <property type="entry name" value="SRAP-like"/>
</dbReference>
<evidence type="ECO:0000256" key="7">
    <source>
        <dbReference type="ARBA" id="ARBA00023239"/>
    </source>
</evidence>
<evidence type="ECO:0000313" key="9">
    <source>
        <dbReference type="EMBL" id="PLC55072.1"/>
    </source>
</evidence>
<protein>
    <recommendedName>
        <fullName evidence="8">Abasic site processing protein</fullName>
        <ecNumber evidence="8">3.4.-.-</ecNumber>
    </recommendedName>
</protein>
<keyword evidence="6" id="KW-0238">DNA-binding</keyword>
<evidence type="ECO:0000256" key="4">
    <source>
        <dbReference type="ARBA" id="ARBA00022801"/>
    </source>
</evidence>
<evidence type="ECO:0000313" key="10">
    <source>
        <dbReference type="Proteomes" id="UP000234328"/>
    </source>
</evidence>
<dbReference type="InterPro" id="IPR003738">
    <property type="entry name" value="SRAP"/>
</dbReference>
<evidence type="ECO:0000256" key="1">
    <source>
        <dbReference type="ARBA" id="ARBA00008136"/>
    </source>
</evidence>
<evidence type="ECO:0000256" key="8">
    <source>
        <dbReference type="RuleBase" id="RU364100"/>
    </source>
</evidence>
<dbReference type="Pfam" id="PF02586">
    <property type="entry name" value="SRAP"/>
    <property type="match status" value="1"/>
</dbReference>
<dbReference type="OrthoDB" id="6192129at2"/>
<dbReference type="EC" id="3.4.-.-" evidence="8"/>
<dbReference type="EMBL" id="PDNV01000003">
    <property type="protein sequence ID" value="PLC55072.1"/>
    <property type="molecule type" value="Genomic_DNA"/>
</dbReference>
<dbReference type="AlphaFoldDB" id="A0A2N4UJ75"/>
<name>A0A2N4UJ75_9BURK</name>
<keyword evidence="3" id="KW-0227">DNA damage</keyword>
<dbReference type="GO" id="GO:0106300">
    <property type="term" value="P:protein-DNA covalent cross-linking repair"/>
    <property type="evidence" value="ECO:0007669"/>
    <property type="project" value="InterPro"/>
</dbReference>
<sequence>MCGRIRQAGDGEQYMETLNWNPRAILNDVQAPKFNVPPGTRPLTLHRLGDGSEQVERMFWGYKPAWYKRGPASNARLDTVLNGSPFWLPLLTRRILVPAEGWYEWIGEKTSKQPWYIHAKNDAPILMAAIAAWSPGAEMNAAHGFAIVTDDAAGGMVDIHDRRPIVLAPEDALAWLDPATRVEDALAMLTTPRPESAFVWHPVTPAMGNSRYQLADASEPF</sequence>
<dbReference type="GO" id="GO:0016829">
    <property type="term" value="F:lyase activity"/>
    <property type="evidence" value="ECO:0007669"/>
    <property type="project" value="UniProtKB-KW"/>
</dbReference>
<proteinExistence type="inferred from homology"/>
<keyword evidence="10" id="KW-1185">Reference proteome</keyword>
<dbReference type="PANTHER" id="PTHR13604">
    <property type="entry name" value="DC12-RELATED"/>
    <property type="match status" value="1"/>
</dbReference>
<dbReference type="Proteomes" id="UP000234328">
    <property type="component" value="Unassembled WGS sequence"/>
</dbReference>
<dbReference type="GO" id="GO:0008233">
    <property type="term" value="F:peptidase activity"/>
    <property type="evidence" value="ECO:0007669"/>
    <property type="project" value="UniProtKB-KW"/>
</dbReference>
<reference evidence="9 10" key="1">
    <citation type="submission" date="2017-10" db="EMBL/GenBank/DDBJ databases">
        <title>Two draft genome sequences of Pusillimonas sp. strains isolated from a nitrate- and radionuclide-contaminated groundwater in Russia.</title>
        <authorList>
            <person name="Grouzdev D.S."/>
            <person name="Tourova T.P."/>
            <person name="Goeva M.A."/>
            <person name="Babich T.L."/>
            <person name="Sokolova D.S."/>
            <person name="Abdullin R."/>
            <person name="Poltaraus A.B."/>
            <person name="Toshchakov S.V."/>
            <person name="Nazina T.N."/>
        </authorList>
    </citation>
    <scope>NUCLEOTIDE SEQUENCE [LARGE SCALE GENOMIC DNA]</scope>
    <source>
        <strain evidence="9 10">JR1/69-2-13</strain>
    </source>
</reference>
<evidence type="ECO:0000256" key="5">
    <source>
        <dbReference type="ARBA" id="ARBA00023124"/>
    </source>
</evidence>
<dbReference type="PANTHER" id="PTHR13604:SF0">
    <property type="entry name" value="ABASIC SITE PROCESSING PROTEIN HMCES"/>
    <property type="match status" value="1"/>
</dbReference>
<evidence type="ECO:0000256" key="2">
    <source>
        <dbReference type="ARBA" id="ARBA00022670"/>
    </source>
</evidence>
<dbReference type="GO" id="GO:0003697">
    <property type="term" value="F:single-stranded DNA binding"/>
    <property type="evidence" value="ECO:0007669"/>
    <property type="project" value="InterPro"/>
</dbReference>
<keyword evidence="5" id="KW-0190">Covalent protein-DNA linkage</keyword>
<comment type="caution">
    <text evidence="9">The sequence shown here is derived from an EMBL/GenBank/DDBJ whole genome shotgun (WGS) entry which is preliminary data.</text>
</comment>
<comment type="similarity">
    <text evidence="1 8">Belongs to the SOS response-associated peptidase family.</text>
</comment>
<keyword evidence="2 8" id="KW-0645">Protease</keyword>
<keyword evidence="7" id="KW-0456">Lyase</keyword>
<dbReference type="SUPFAM" id="SSF143081">
    <property type="entry name" value="BB1717-like"/>
    <property type="match status" value="1"/>
</dbReference>
<evidence type="ECO:0000256" key="6">
    <source>
        <dbReference type="ARBA" id="ARBA00023125"/>
    </source>
</evidence>
<accession>A0A2N4UJ75</accession>
<dbReference type="Gene3D" id="3.90.1680.10">
    <property type="entry name" value="SOS response associated peptidase-like"/>
    <property type="match status" value="1"/>
</dbReference>
<evidence type="ECO:0000256" key="3">
    <source>
        <dbReference type="ARBA" id="ARBA00022763"/>
    </source>
</evidence>